<dbReference type="Gene3D" id="3.20.20.140">
    <property type="entry name" value="Metal-dependent hydrolases"/>
    <property type="match status" value="1"/>
</dbReference>
<dbReference type="InterPro" id="IPR004013">
    <property type="entry name" value="PHP_dom"/>
</dbReference>
<evidence type="ECO:0000313" key="2">
    <source>
        <dbReference type="EMBL" id="TGU74778.1"/>
    </source>
</evidence>
<evidence type="ECO:0000259" key="1">
    <source>
        <dbReference type="SMART" id="SM00481"/>
    </source>
</evidence>
<gene>
    <name evidence="2" type="ORF">E4633_04775</name>
</gene>
<dbReference type="SUPFAM" id="SSF89550">
    <property type="entry name" value="PHP domain-like"/>
    <property type="match status" value="1"/>
</dbReference>
<organism evidence="2 3">
    <name type="scientific">Geomonas terrae</name>
    <dbReference type="NCBI Taxonomy" id="2562681"/>
    <lineage>
        <taxon>Bacteria</taxon>
        <taxon>Pseudomonadati</taxon>
        <taxon>Thermodesulfobacteriota</taxon>
        <taxon>Desulfuromonadia</taxon>
        <taxon>Geobacterales</taxon>
        <taxon>Geobacteraceae</taxon>
        <taxon>Geomonas</taxon>
    </lineage>
</organism>
<dbReference type="GO" id="GO:0005829">
    <property type="term" value="C:cytosol"/>
    <property type="evidence" value="ECO:0007669"/>
    <property type="project" value="TreeGrafter"/>
</dbReference>
<dbReference type="GO" id="GO:0008270">
    <property type="term" value="F:zinc ion binding"/>
    <property type="evidence" value="ECO:0007669"/>
    <property type="project" value="TreeGrafter"/>
</dbReference>
<accession>A0A4S1CLV3</accession>
<dbReference type="InterPro" id="IPR003141">
    <property type="entry name" value="Pol/His_phosphatase_N"/>
</dbReference>
<dbReference type="PANTHER" id="PTHR36928:SF1">
    <property type="entry name" value="PHOSPHATASE YCDX-RELATED"/>
    <property type="match status" value="1"/>
</dbReference>
<feature type="domain" description="Polymerase/histidinol phosphatase N-terminal" evidence="1">
    <location>
        <begin position="5"/>
        <end position="79"/>
    </location>
</feature>
<dbReference type="InterPro" id="IPR050243">
    <property type="entry name" value="PHP_phosphatase"/>
</dbReference>
<dbReference type="Proteomes" id="UP000306416">
    <property type="component" value="Unassembled WGS sequence"/>
</dbReference>
<keyword evidence="3" id="KW-1185">Reference proteome</keyword>
<dbReference type="CDD" id="cd07437">
    <property type="entry name" value="PHP_HisPPase_Ycdx_like"/>
    <property type="match status" value="1"/>
</dbReference>
<dbReference type="GO" id="GO:0071978">
    <property type="term" value="P:bacterial-type flagellum-dependent swarming motility"/>
    <property type="evidence" value="ECO:0007669"/>
    <property type="project" value="TreeGrafter"/>
</dbReference>
<dbReference type="RefSeq" id="WP_135869101.1">
    <property type="nucleotide sequence ID" value="NZ_SRSC01000001.1"/>
</dbReference>
<dbReference type="PANTHER" id="PTHR36928">
    <property type="entry name" value="PHOSPHATASE YCDX-RELATED"/>
    <property type="match status" value="1"/>
</dbReference>
<proteinExistence type="predicted"/>
<dbReference type="AlphaFoldDB" id="A0A4S1CLV3"/>
<dbReference type="InterPro" id="IPR016195">
    <property type="entry name" value="Pol/histidinol_Pase-like"/>
</dbReference>
<dbReference type="Pfam" id="PF02811">
    <property type="entry name" value="PHP"/>
    <property type="match status" value="1"/>
</dbReference>
<protein>
    <submittedName>
        <fullName evidence="2">Phosphatase</fullName>
    </submittedName>
</protein>
<sequence>MKIIADMHTHTLASGHAYSTINELANAAAQAGLRGLAVTDHGPGLPGGPHRFHFCAMRFVPATISGVRIFRGVEANILDHTGRLDLEPDVLETLDFVMAGFHEDCGICGQDRARNTKTLLAVMENPLVKCISHPGNPVFPLDYEEIVMGALATDTALELNNSSLSAVSRKGSEGNCTEIARLCARIGARVMIGSDAHICQGVGVFDEALKLAAEAGIAEGQVVNASWERLLDFLGIKE</sequence>
<comment type="caution">
    <text evidence="2">The sequence shown here is derived from an EMBL/GenBank/DDBJ whole genome shotgun (WGS) entry which is preliminary data.</text>
</comment>
<evidence type="ECO:0000313" key="3">
    <source>
        <dbReference type="Proteomes" id="UP000306416"/>
    </source>
</evidence>
<dbReference type="EMBL" id="SRSC01000001">
    <property type="protein sequence ID" value="TGU74778.1"/>
    <property type="molecule type" value="Genomic_DNA"/>
</dbReference>
<name>A0A4S1CLV3_9BACT</name>
<reference evidence="2 3" key="1">
    <citation type="submission" date="2019-04" db="EMBL/GenBank/DDBJ databases">
        <title>Geobacter oryzae sp. nov., ferric-reducing bacteria isolated from paddy soil.</title>
        <authorList>
            <person name="Xu Z."/>
            <person name="Masuda Y."/>
            <person name="Itoh H."/>
            <person name="Senoo K."/>
        </authorList>
    </citation>
    <scope>NUCLEOTIDE SEQUENCE [LARGE SCALE GENOMIC DNA]</scope>
    <source>
        <strain evidence="2 3">Red111</strain>
    </source>
</reference>
<dbReference type="NCBIfam" id="NF006702">
    <property type="entry name" value="PRK09248.1"/>
    <property type="match status" value="1"/>
</dbReference>
<dbReference type="GO" id="GO:0042578">
    <property type="term" value="F:phosphoric ester hydrolase activity"/>
    <property type="evidence" value="ECO:0007669"/>
    <property type="project" value="TreeGrafter"/>
</dbReference>
<dbReference type="SMART" id="SM00481">
    <property type="entry name" value="POLIIIAc"/>
    <property type="match status" value="1"/>
</dbReference>